<dbReference type="Pfam" id="PF00098">
    <property type="entry name" value="zf-CCHC"/>
    <property type="match status" value="1"/>
</dbReference>
<feature type="compositionally biased region" description="Polar residues" evidence="3">
    <location>
        <begin position="53"/>
        <end position="65"/>
    </location>
</feature>
<dbReference type="AlphaFoldDB" id="A0AAV0BYF3"/>
<evidence type="ECO:0000256" key="3">
    <source>
        <dbReference type="SAM" id="MobiDB-lite"/>
    </source>
</evidence>
<dbReference type="Pfam" id="PF03732">
    <property type="entry name" value="Retrotrans_gag"/>
    <property type="match status" value="1"/>
</dbReference>
<dbReference type="Pfam" id="PF14223">
    <property type="entry name" value="Retrotran_gag_2"/>
    <property type="match status" value="1"/>
</dbReference>
<dbReference type="PANTHER" id="PTHR34482">
    <property type="entry name" value="DNA DAMAGE-INDUCIBLE PROTEIN 1-LIKE"/>
    <property type="match status" value="1"/>
</dbReference>
<evidence type="ECO:0000313" key="6">
    <source>
        <dbReference type="Proteomes" id="UP001152523"/>
    </source>
</evidence>
<feature type="compositionally biased region" description="Polar residues" evidence="3">
    <location>
        <begin position="364"/>
        <end position="380"/>
    </location>
</feature>
<feature type="region of interest" description="Disordered" evidence="3">
    <location>
        <begin position="319"/>
        <end position="380"/>
    </location>
</feature>
<feature type="region of interest" description="Disordered" evidence="3">
    <location>
        <begin position="416"/>
        <end position="459"/>
    </location>
</feature>
<feature type="domain" description="CCHC-type" evidence="4">
    <location>
        <begin position="400"/>
        <end position="416"/>
    </location>
</feature>
<keyword evidence="1" id="KW-0863">Zinc-finger</keyword>
<feature type="compositionally biased region" description="Low complexity" evidence="3">
    <location>
        <begin position="20"/>
        <end position="33"/>
    </location>
</feature>
<feature type="region of interest" description="Disordered" evidence="3">
    <location>
        <begin position="1"/>
        <end position="86"/>
    </location>
</feature>
<dbReference type="PROSITE" id="PS50158">
    <property type="entry name" value="ZF_CCHC"/>
    <property type="match status" value="2"/>
</dbReference>
<name>A0AAV0BYF3_9ASTE</name>
<evidence type="ECO:0000259" key="4">
    <source>
        <dbReference type="PROSITE" id="PS50158"/>
    </source>
</evidence>
<dbReference type="GO" id="GO:0008270">
    <property type="term" value="F:zinc ion binding"/>
    <property type="evidence" value="ECO:0007669"/>
    <property type="project" value="UniProtKB-KW"/>
</dbReference>
<dbReference type="InterPro" id="IPR005162">
    <property type="entry name" value="Retrotrans_gag_dom"/>
</dbReference>
<dbReference type="InterPro" id="IPR001878">
    <property type="entry name" value="Znf_CCHC"/>
</dbReference>
<dbReference type="Gene3D" id="4.10.60.10">
    <property type="entry name" value="Zinc finger, CCHC-type"/>
    <property type="match status" value="1"/>
</dbReference>
<gene>
    <name evidence="5" type="ORF">CEPIT_LOCUS160</name>
</gene>
<evidence type="ECO:0000256" key="1">
    <source>
        <dbReference type="PROSITE-ProRule" id="PRU00047"/>
    </source>
</evidence>
<keyword evidence="1" id="KW-0479">Metal-binding</keyword>
<feature type="compositionally biased region" description="Polar residues" evidence="3">
    <location>
        <begin position="423"/>
        <end position="459"/>
    </location>
</feature>
<keyword evidence="2" id="KW-0175">Coiled coil</keyword>
<proteinExistence type="predicted"/>
<dbReference type="InterPro" id="IPR036875">
    <property type="entry name" value="Znf_CCHC_sf"/>
</dbReference>
<organism evidence="5 6">
    <name type="scientific">Cuscuta epithymum</name>
    <dbReference type="NCBI Taxonomy" id="186058"/>
    <lineage>
        <taxon>Eukaryota</taxon>
        <taxon>Viridiplantae</taxon>
        <taxon>Streptophyta</taxon>
        <taxon>Embryophyta</taxon>
        <taxon>Tracheophyta</taxon>
        <taxon>Spermatophyta</taxon>
        <taxon>Magnoliopsida</taxon>
        <taxon>eudicotyledons</taxon>
        <taxon>Gunneridae</taxon>
        <taxon>Pentapetalae</taxon>
        <taxon>asterids</taxon>
        <taxon>lamiids</taxon>
        <taxon>Solanales</taxon>
        <taxon>Convolvulaceae</taxon>
        <taxon>Cuscuteae</taxon>
        <taxon>Cuscuta</taxon>
        <taxon>Cuscuta subgen. Cuscuta</taxon>
    </lineage>
</organism>
<feature type="compositionally biased region" description="Basic and acidic residues" evidence="3">
    <location>
        <begin position="319"/>
        <end position="333"/>
    </location>
</feature>
<feature type="region of interest" description="Disordered" evidence="3">
    <location>
        <begin position="103"/>
        <end position="147"/>
    </location>
</feature>
<protein>
    <recommendedName>
        <fullName evidence="4">CCHC-type domain-containing protein</fullName>
    </recommendedName>
</protein>
<dbReference type="PANTHER" id="PTHR34482:SF48">
    <property type="entry name" value="GAG PROTEASE POLYPROTEIN"/>
    <property type="match status" value="1"/>
</dbReference>
<feature type="coiled-coil region" evidence="2">
    <location>
        <begin position="563"/>
        <end position="590"/>
    </location>
</feature>
<feature type="compositionally biased region" description="Basic residues" evidence="3">
    <location>
        <begin position="695"/>
        <end position="714"/>
    </location>
</feature>
<keyword evidence="1" id="KW-0862">Zinc</keyword>
<keyword evidence="6" id="KW-1185">Reference proteome</keyword>
<feature type="domain" description="CCHC-type" evidence="4">
    <location>
        <begin position="735"/>
        <end position="750"/>
    </location>
</feature>
<accession>A0AAV0BYF3</accession>
<dbReference type="GO" id="GO:0003676">
    <property type="term" value="F:nucleic acid binding"/>
    <property type="evidence" value="ECO:0007669"/>
    <property type="project" value="InterPro"/>
</dbReference>
<comment type="caution">
    <text evidence="5">The sequence shown here is derived from an EMBL/GenBank/DDBJ whole genome shotgun (WGS) entry which is preliminary data.</text>
</comment>
<dbReference type="SUPFAM" id="SSF57756">
    <property type="entry name" value="Retrovirus zinc finger-like domains"/>
    <property type="match status" value="1"/>
</dbReference>
<feature type="compositionally biased region" description="Low complexity" evidence="3">
    <location>
        <begin position="717"/>
        <end position="729"/>
    </location>
</feature>
<evidence type="ECO:0000256" key="2">
    <source>
        <dbReference type="SAM" id="Coils"/>
    </source>
</evidence>
<dbReference type="Proteomes" id="UP001152523">
    <property type="component" value="Unassembled WGS sequence"/>
</dbReference>
<dbReference type="SMART" id="SM00343">
    <property type="entry name" value="ZnF_C2HC"/>
    <property type="match status" value="2"/>
</dbReference>
<sequence length="772" mass="86247">MDRGGRITRRNPTGRVPVETGQGSRRTSRASRGAGRGGRSQTVSDGHVDTESETYWSYEDSTYQPETEPVETPYEGDDDDVSDEEGNGSLARIEALLQQYHREREERRQRRRRRVGQPSGMASRGGSHGASRVHVEPHGGQSDGGPTIRISKFIKEARDLGCKPFDGAGDISVAAQWIKRLNEAALDMQIAPNLKLRIAVRLLEGMASKWWDGTKSKYGETVVWEDFQREFFAQYYSDFEVNKKVREYTLLTQGGNMTVKELEYKFRDLADYIPEYACDENRMVNHFWDALDLEIRDRATQLPNMTFAQVVDQALKGEKQWEERKKRDAEEAKKRKWESHGSQGSNKKGNHGGGSFRAPPPPSRGNQGPSGQGSRSQTSVVTRCNNCKRNHSGKCRDPPRCFQCGDAGHLKAHCPQLGGARTSGPSSGPTGTRNQTGASQASRGHGGASTSNAPSVNQGRTQARVYAMTEADARANPDSVAVNMAANTTFSLRSILEKEKLNGTNYMDWDRNLRIVLKQERKEYVLDQPIPAEPAANAARAIRDAYERHVRDEVDVTCLMLTIMEANLQKQFLNRRAHDISNELKNLFQKQARIERFETTKALFHTRLTDGNPVGPHVLKMIGLRDHLERLGSPISQELATDVILASLTPAYDQFIMNYNMHGLEKTLTELHGMLNSAEQNIKKNRSDILMVKKGKGFKKHGNGKVGGNKKSKTLVKNSGKSKSVASSSSKEEQKCFHCNKTGHWKRNCKAYLEELKKKGHGDASNSGTNKE</sequence>
<evidence type="ECO:0000313" key="5">
    <source>
        <dbReference type="EMBL" id="CAH9051058.1"/>
    </source>
</evidence>
<feature type="compositionally biased region" description="Acidic residues" evidence="3">
    <location>
        <begin position="74"/>
        <end position="86"/>
    </location>
</feature>
<feature type="region of interest" description="Disordered" evidence="3">
    <location>
        <begin position="695"/>
        <end position="736"/>
    </location>
</feature>
<dbReference type="EMBL" id="CAMAPF010000003">
    <property type="protein sequence ID" value="CAH9051058.1"/>
    <property type="molecule type" value="Genomic_DNA"/>
</dbReference>
<reference evidence="5" key="1">
    <citation type="submission" date="2022-07" db="EMBL/GenBank/DDBJ databases">
        <authorList>
            <person name="Macas J."/>
            <person name="Novak P."/>
            <person name="Neumann P."/>
        </authorList>
    </citation>
    <scope>NUCLEOTIDE SEQUENCE</scope>
</reference>